<proteinExistence type="predicted"/>
<reference evidence="1" key="1">
    <citation type="submission" date="2014-09" db="EMBL/GenBank/DDBJ databases">
        <authorList>
            <person name="Magalhaes I.L.F."/>
            <person name="Oliveira U."/>
            <person name="Santos F.R."/>
            <person name="Vidigal T.H.D.A."/>
            <person name="Brescovit A.D."/>
            <person name="Santos A.J."/>
        </authorList>
    </citation>
    <scope>NUCLEOTIDE SEQUENCE</scope>
    <source>
        <tissue evidence="1">Shoot tissue taken approximately 20 cm above the soil surface</tissue>
    </source>
</reference>
<dbReference type="EMBL" id="GBRH01165933">
    <property type="protein sequence ID" value="JAE31963.1"/>
    <property type="molecule type" value="Transcribed_RNA"/>
</dbReference>
<dbReference type="AlphaFoldDB" id="A0A0A9HGD0"/>
<evidence type="ECO:0000313" key="1">
    <source>
        <dbReference type="EMBL" id="JAE31963.1"/>
    </source>
</evidence>
<accession>A0A0A9HGD0</accession>
<name>A0A0A9HGD0_ARUDO</name>
<sequence length="33" mass="4033">MDINVTLDLCEYVCAHFHCQNKRKVEEKMRQIH</sequence>
<reference evidence="1" key="2">
    <citation type="journal article" date="2015" name="Data Brief">
        <title>Shoot transcriptome of the giant reed, Arundo donax.</title>
        <authorList>
            <person name="Barrero R.A."/>
            <person name="Guerrero F.D."/>
            <person name="Moolhuijzen P."/>
            <person name="Goolsby J.A."/>
            <person name="Tidwell J."/>
            <person name="Bellgard S.E."/>
            <person name="Bellgard M.I."/>
        </authorList>
    </citation>
    <scope>NUCLEOTIDE SEQUENCE</scope>
    <source>
        <tissue evidence="1">Shoot tissue taken approximately 20 cm above the soil surface</tissue>
    </source>
</reference>
<protein>
    <submittedName>
        <fullName evidence="1">CATA3</fullName>
    </submittedName>
</protein>
<organism evidence="1">
    <name type="scientific">Arundo donax</name>
    <name type="common">Giant reed</name>
    <name type="synonym">Donax arundinaceus</name>
    <dbReference type="NCBI Taxonomy" id="35708"/>
    <lineage>
        <taxon>Eukaryota</taxon>
        <taxon>Viridiplantae</taxon>
        <taxon>Streptophyta</taxon>
        <taxon>Embryophyta</taxon>
        <taxon>Tracheophyta</taxon>
        <taxon>Spermatophyta</taxon>
        <taxon>Magnoliopsida</taxon>
        <taxon>Liliopsida</taxon>
        <taxon>Poales</taxon>
        <taxon>Poaceae</taxon>
        <taxon>PACMAD clade</taxon>
        <taxon>Arundinoideae</taxon>
        <taxon>Arundineae</taxon>
        <taxon>Arundo</taxon>
    </lineage>
</organism>